<reference evidence="2 3" key="1">
    <citation type="journal article" date="2014" name="Genome Announc.">
        <title>Complete Genome Sequence of Mycoplasma ovis Strain Michigan, a Hemoplasma of Sheep with Two Distinct 16S rRNA Genes.</title>
        <authorList>
            <person name="Deshuillers P.L."/>
            <person name="Santos A.P."/>
            <person name="do Nascimento N.C."/>
            <person name="Hampel J.A."/>
            <person name="Bergin I.L."/>
            <person name="Dyson M.C."/>
            <person name="Messick J.B."/>
        </authorList>
    </citation>
    <scope>NUCLEOTIDE SEQUENCE [LARGE SCALE GENOMIC DNA]</scope>
    <source>
        <strain evidence="2 3">Michigan</strain>
    </source>
</reference>
<sequence length="563" mass="66631">MYRTLKRLVFRFRRRAFEEQKNQVLSQLSEREWELRSDWLSNSANFLSLTNDKKIVSNKSRFLVRQLKNIGLFFSTFGLAPFISLLVNPRIRGSSSIKELKSLESRRKEIEEAKNYFQKIQDNEQGYARNKEKELEPWSEEIVSYSLTSMPFSKYEEIIEKKNKDPYIRFLHIYAIVIAFLFTGGFITFYWIFKKSRDPQYRFLDSALTKHVVEGERFEKYLTELIRQKYEFDSIHNINYCLKCAFREVALSSTIQTKFLRKPSFRNIFFFVVSILSGGLFPMYIYWLSMRNESERFNKWWALKRTKEWNQIESLSAISAGWLGRSIKFLKKLWSDLHIFSYIASTAQLAVATVFLKPFKGIWRINNAFFNAISAQSNRKAVNSCLLLISFGLITIWGYAYDFDDLIGSSYTVSIGVGRAFSWAFYALIVWHVMILSWFGWDNYFRKHWVKLYAKLGKAWAELLAPKPKRVIRAIPASNFAMSSQYFKPPQNLKTLNWGLFWMFSSPLSKWMVNLLLLLLSYAFLLVWSFIYKFDISGWPFYTMLVSSSLFLLLFGYHIYLVV</sequence>
<dbReference type="EMBL" id="CP006935">
    <property type="protein sequence ID" value="AHC40221.1"/>
    <property type="molecule type" value="Genomic_DNA"/>
</dbReference>
<feature type="transmembrane region" description="Helical" evidence="1">
    <location>
        <begin position="69"/>
        <end position="87"/>
    </location>
</feature>
<organism evidence="2 3">
    <name type="scientific">Mycoplasma ovis str. Michigan</name>
    <dbReference type="NCBI Taxonomy" id="1415773"/>
    <lineage>
        <taxon>Bacteria</taxon>
        <taxon>Bacillati</taxon>
        <taxon>Mycoplasmatota</taxon>
        <taxon>Mollicutes</taxon>
        <taxon>Mycoplasmataceae</taxon>
        <taxon>Mycoplasma</taxon>
    </lineage>
</organism>
<keyword evidence="1" id="KW-0472">Membrane</keyword>
<name>A0ABM5P1E8_9MOLU</name>
<evidence type="ECO:0000313" key="3">
    <source>
        <dbReference type="Proteomes" id="UP000018745"/>
    </source>
</evidence>
<feature type="transmembrane region" description="Helical" evidence="1">
    <location>
        <begin position="511"/>
        <end position="532"/>
    </location>
</feature>
<evidence type="ECO:0000256" key="1">
    <source>
        <dbReference type="SAM" id="Phobius"/>
    </source>
</evidence>
<dbReference type="RefSeq" id="WP_024071119.1">
    <property type="nucleotide sequence ID" value="NC_023062.1"/>
</dbReference>
<gene>
    <name evidence="2" type="ORF">OVS_01665</name>
</gene>
<feature type="transmembrane region" description="Helical" evidence="1">
    <location>
        <begin position="339"/>
        <end position="359"/>
    </location>
</feature>
<feature type="transmembrane region" description="Helical" evidence="1">
    <location>
        <begin position="380"/>
        <end position="400"/>
    </location>
</feature>
<accession>A0ABM5P1E8</accession>
<feature type="transmembrane region" description="Helical" evidence="1">
    <location>
        <begin position="538"/>
        <end position="560"/>
    </location>
</feature>
<keyword evidence="3" id="KW-1185">Reference proteome</keyword>
<evidence type="ECO:0000313" key="2">
    <source>
        <dbReference type="EMBL" id="AHC40221.1"/>
    </source>
</evidence>
<keyword evidence="1" id="KW-0812">Transmembrane</keyword>
<feature type="transmembrane region" description="Helical" evidence="1">
    <location>
        <begin position="268"/>
        <end position="287"/>
    </location>
</feature>
<protein>
    <submittedName>
        <fullName evidence="2">Uncharacterized protein</fullName>
    </submittedName>
</protein>
<feature type="transmembrane region" description="Helical" evidence="1">
    <location>
        <begin position="171"/>
        <end position="193"/>
    </location>
</feature>
<keyword evidence="1" id="KW-1133">Transmembrane helix</keyword>
<feature type="transmembrane region" description="Helical" evidence="1">
    <location>
        <begin position="420"/>
        <end position="441"/>
    </location>
</feature>
<proteinExistence type="predicted"/>
<dbReference type="Proteomes" id="UP000018745">
    <property type="component" value="Chromosome"/>
</dbReference>